<dbReference type="CDD" id="cd00093">
    <property type="entry name" value="HTH_XRE"/>
    <property type="match status" value="1"/>
</dbReference>
<keyword evidence="4" id="KW-1185">Reference proteome</keyword>
<sequence>MNTLAENIRYYREKLGWTQQELADRINISRSVLSKWENGLLVPDLQAVIKLSELFEISIDSLIGKVYHTQQLLREVKERYHLSDQQADEELLEVIRYLATHKELKTLLFKLTRLHGSKRKAVEDILKVVVDKFQRV</sequence>
<protein>
    <submittedName>
        <fullName evidence="3">Transcriptional regulator with XRE-family HTH domain</fullName>
    </submittedName>
</protein>
<evidence type="ECO:0000256" key="1">
    <source>
        <dbReference type="ARBA" id="ARBA00023125"/>
    </source>
</evidence>
<dbReference type="SUPFAM" id="SSF47413">
    <property type="entry name" value="lambda repressor-like DNA-binding domains"/>
    <property type="match status" value="1"/>
</dbReference>
<evidence type="ECO:0000259" key="2">
    <source>
        <dbReference type="PROSITE" id="PS50943"/>
    </source>
</evidence>
<reference evidence="3 4" key="1">
    <citation type="submission" date="2023-07" db="EMBL/GenBank/DDBJ databases">
        <title>Genomic Encyclopedia of Type Strains, Phase IV (KMG-IV): sequencing the most valuable type-strain genomes for metagenomic binning, comparative biology and taxonomic classification.</title>
        <authorList>
            <person name="Goeker M."/>
        </authorList>
    </citation>
    <scope>NUCLEOTIDE SEQUENCE [LARGE SCALE GENOMIC DNA]</scope>
    <source>
        <strain evidence="3 4">DSM 17740</strain>
    </source>
</reference>
<dbReference type="InterPro" id="IPR010982">
    <property type="entry name" value="Lambda_DNA-bd_dom_sf"/>
</dbReference>
<dbReference type="Gene3D" id="1.10.260.40">
    <property type="entry name" value="lambda repressor-like DNA-binding domains"/>
    <property type="match status" value="1"/>
</dbReference>
<dbReference type="RefSeq" id="WP_307339191.1">
    <property type="nucleotide sequence ID" value="NZ_JAUSUQ010000007.1"/>
</dbReference>
<dbReference type="EMBL" id="JAUSUQ010000007">
    <property type="protein sequence ID" value="MDQ0339346.1"/>
    <property type="molecule type" value="Genomic_DNA"/>
</dbReference>
<dbReference type="InterPro" id="IPR001387">
    <property type="entry name" value="Cro/C1-type_HTH"/>
</dbReference>
<proteinExistence type="predicted"/>
<comment type="caution">
    <text evidence="3">The sequence shown here is derived from an EMBL/GenBank/DDBJ whole genome shotgun (WGS) entry which is preliminary data.</text>
</comment>
<accession>A0ABU0CTV8</accession>
<keyword evidence="1" id="KW-0238">DNA-binding</keyword>
<dbReference type="Proteomes" id="UP001232445">
    <property type="component" value="Unassembled WGS sequence"/>
</dbReference>
<dbReference type="PANTHER" id="PTHR46558:SF13">
    <property type="entry name" value="HTH-TYPE TRANSCRIPTIONAL REGULATOR IMMR"/>
    <property type="match status" value="1"/>
</dbReference>
<evidence type="ECO:0000313" key="4">
    <source>
        <dbReference type="Proteomes" id="UP001232445"/>
    </source>
</evidence>
<organism evidence="3 4">
    <name type="scientific">Caldalkalibacillus uzonensis</name>
    <dbReference type="NCBI Taxonomy" id="353224"/>
    <lineage>
        <taxon>Bacteria</taxon>
        <taxon>Bacillati</taxon>
        <taxon>Bacillota</taxon>
        <taxon>Bacilli</taxon>
        <taxon>Bacillales</taxon>
        <taxon>Bacillaceae</taxon>
        <taxon>Caldalkalibacillus</taxon>
    </lineage>
</organism>
<dbReference type="Pfam" id="PF01381">
    <property type="entry name" value="HTH_3"/>
    <property type="match status" value="1"/>
</dbReference>
<gene>
    <name evidence="3" type="ORF">J2S00_002133</name>
</gene>
<dbReference type="SMART" id="SM00530">
    <property type="entry name" value="HTH_XRE"/>
    <property type="match status" value="1"/>
</dbReference>
<feature type="domain" description="HTH cro/C1-type" evidence="2">
    <location>
        <begin position="8"/>
        <end position="62"/>
    </location>
</feature>
<name>A0ABU0CTV8_9BACI</name>
<dbReference type="PANTHER" id="PTHR46558">
    <property type="entry name" value="TRACRIPTIONAL REGULATORY PROTEIN-RELATED-RELATED"/>
    <property type="match status" value="1"/>
</dbReference>
<dbReference type="PROSITE" id="PS50943">
    <property type="entry name" value="HTH_CROC1"/>
    <property type="match status" value="1"/>
</dbReference>
<evidence type="ECO:0000313" key="3">
    <source>
        <dbReference type="EMBL" id="MDQ0339346.1"/>
    </source>
</evidence>